<sequence length="123" mass="13470">MIVIVRPETLGRLLMRAAPLFNVPVAAVATSPRFGGLLNRNIAMLSYTGRRSGRPFTIPVAYRRTGDEIVISVNMPEAKTWWRNFLGNGGPLTLRLDGTERAGHAIARRDAKGGVTITVRLTN</sequence>
<evidence type="ECO:0000313" key="2">
    <source>
        <dbReference type="EMBL" id="OOK84420.1"/>
    </source>
</evidence>
<name>A0A1V3WKS5_MYCKA</name>
<evidence type="ECO:0008006" key="5">
    <source>
        <dbReference type="Google" id="ProtNLM"/>
    </source>
</evidence>
<dbReference type="Pfam" id="PF04075">
    <property type="entry name" value="F420H2_quin_red"/>
    <property type="match status" value="1"/>
</dbReference>
<organism evidence="1 4">
    <name type="scientific">Mycobacterium kansasii</name>
    <dbReference type="NCBI Taxonomy" id="1768"/>
    <lineage>
        <taxon>Bacteria</taxon>
        <taxon>Bacillati</taxon>
        <taxon>Actinomycetota</taxon>
        <taxon>Actinomycetes</taxon>
        <taxon>Mycobacteriales</taxon>
        <taxon>Mycobacteriaceae</taxon>
        <taxon>Mycobacterium</taxon>
    </lineage>
</organism>
<dbReference type="GO" id="GO:0016491">
    <property type="term" value="F:oxidoreductase activity"/>
    <property type="evidence" value="ECO:0007669"/>
    <property type="project" value="InterPro"/>
</dbReference>
<dbReference type="EMBL" id="MVBN01000001">
    <property type="protein sequence ID" value="OOK84420.1"/>
    <property type="molecule type" value="Genomic_DNA"/>
</dbReference>
<dbReference type="InterPro" id="IPR012349">
    <property type="entry name" value="Split_barrel_FMN-bd"/>
</dbReference>
<dbReference type="InterPro" id="IPR004378">
    <property type="entry name" value="F420H2_quin_Rdtase"/>
</dbReference>
<dbReference type="Proteomes" id="UP000189229">
    <property type="component" value="Unassembled WGS sequence"/>
</dbReference>
<dbReference type="AlphaFoldDB" id="A0A1V3WKS5"/>
<comment type="caution">
    <text evidence="1">The sequence shown here is derived from an EMBL/GenBank/DDBJ whole genome shotgun (WGS) entry which is preliminary data.</text>
</comment>
<dbReference type="Proteomes" id="UP000188532">
    <property type="component" value="Unassembled WGS sequence"/>
</dbReference>
<dbReference type="STRING" id="1768.B1T50_20620"/>
<dbReference type="EMBL" id="MVBM01000008">
    <property type="protein sequence ID" value="OOK67368.1"/>
    <property type="molecule type" value="Genomic_DNA"/>
</dbReference>
<protein>
    <recommendedName>
        <fullName evidence="5">DUF385 domain-containing protein</fullName>
    </recommendedName>
</protein>
<gene>
    <name evidence="2" type="ORF">BZL29_0246</name>
    <name evidence="1" type="ORF">BZL30_7677</name>
</gene>
<dbReference type="Gene3D" id="2.30.110.10">
    <property type="entry name" value="Electron Transport, Fmn-binding Protein, Chain A"/>
    <property type="match status" value="1"/>
</dbReference>
<evidence type="ECO:0000313" key="1">
    <source>
        <dbReference type="EMBL" id="OOK67368.1"/>
    </source>
</evidence>
<evidence type="ECO:0000313" key="4">
    <source>
        <dbReference type="Proteomes" id="UP000189229"/>
    </source>
</evidence>
<reference evidence="3 4" key="1">
    <citation type="submission" date="2017-02" db="EMBL/GenBank/DDBJ databases">
        <title>Complete genome sequences of Mycobacterium kansasii strains isolated from rhesus macaques.</title>
        <authorList>
            <person name="Panda A."/>
            <person name="Nagaraj S."/>
            <person name="Zhao X."/>
            <person name="Tettelin H."/>
            <person name="Detolla L.J."/>
        </authorList>
    </citation>
    <scope>NUCLEOTIDE SEQUENCE [LARGE SCALE GENOMIC DNA]</scope>
    <source>
        <strain evidence="2 3">11-3469</strain>
        <strain evidence="1 4">11-3813</strain>
    </source>
</reference>
<proteinExistence type="predicted"/>
<evidence type="ECO:0000313" key="3">
    <source>
        <dbReference type="Proteomes" id="UP000188532"/>
    </source>
</evidence>
<accession>A0A1V3WKS5</accession>